<dbReference type="SUPFAM" id="SSF82714">
    <property type="entry name" value="Multidrug efflux transporter AcrB TolC docking domain, DN and DC subdomains"/>
    <property type="match status" value="2"/>
</dbReference>
<dbReference type="Gene3D" id="1.20.1640.10">
    <property type="entry name" value="Multidrug efflux transporter AcrB transmembrane domain"/>
    <property type="match status" value="2"/>
</dbReference>
<gene>
    <name evidence="2" type="ORF">BDD21_3242</name>
</gene>
<comment type="caution">
    <text evidence="2">The sequence shown here is derived from an EMBL/GenBank/DDBJ whole genome shotgun (WGS) entry which is preliminary data.</text>
</comment>
<keyword evidence="1" id="KW-0472">Membrane</keyword>
<keyword evidence="3" id="KW-1185">Reference proteome</keyword>
<feature type="transmembrane region" description="Helical" evidence="1">
    <location>
        <begin position="1010"/>
        <end position="1036"/>
    </location>
</feature>
<dbReference type="PANTHER" id="PTHR32063:SF18">
    <property type="entry name" value="CATION EFFLUX SYSTEM PROTEIN"/>
    <property type="match status" value="1"/>
</dbReference>
<keyword evidence="1" id="KW-1133">Transmembrane helix</keyword>
<dbReference type="PRINTS" id="PR00702">
    <property type="entry name" value="ACRIFLAVINRP"/>
</dbReference>
<dbReference type="Gene3D" id="3.30.70.1430">
    <property type="entry name" value="Multidrug efflux transporter AcrB pore domain"/>
    <property type="match status" value="2"/>
</dbReference>
<proteinExistence type="predicted"/>
<dbReference type="EMBL" id="RBXL01000001">
    <property type="protein sequence ID" value="RKT45768.1"/>
    <property type="molecule type" value="Genomic_DNA"/>
</dbReference>
<dbReference type="AlphaFoldDB" id="A0A495VD99"/>
<dbReference type="Proteomes" id="UP000274556">
    <property type="component" value="Unassembled WGS sequence"/>
</dbReference>
<evidence type="ECO:0000256" key="1">
    <source>
        <dbReference type="SAM" id="Phobius"/>
    </source>
</evidence>
<feature type="transmembrane region" description="Helical" evidence="1">
    <location>
        <begin position="348"/>
        <end position="365"/>
    </location>
</feature>
<feature type="transmembrane region" description="Helical" evidence="1">
    <location>
        <begin position="25"/>
        <end position="45"/>
    </location>
</feature>
<name>A0A495VD99_9GAMM</name>
<feature type="transmembrane region" description="Helical" evidence="1">
    <location>
        <begin position="402"/>
        <end position="423"/>
    </location>
</feature>
<dbReference type="RefSeq" id="WP_120797972.1">
    <property type="nucleotide sequence ID" value="NZ_RBXL01000001.1"/>
</dbReference>
<dbReference type="Gene3D" id="3.30.70.1320">
    <property type="entry name" value="Multidrug efflux transporter AcrB pore domain like"/>
    <property type="match status" value="1"/>
</dbReference>
<dbReference type="InterPro" id="IPR001036">
    <property type="entry name" value="Acrflvin-R"/>
</dbReference>
<dbReference type="OrthoDB" id="9757940at2"/>
<keyword evidence="1" id="KW-0812">Transmembrane</keyword>
<dbReference type="SUPFAM" id="SSF82693">
    <property type="entry name" value="Multidrug efflux transporter AcrB pore domain, PN1, PN2, PC1 and PC2 subdomains"/>
    <property type="match status" value="3"/>
</dbReference>
<feature type="transmembrane region" description="Helical" evidence="1">
    <location>
        <begin position="938"/>
        <end position="959"/>
    </location>
</feature>
<dbReference type="Gene3D" id="3.30.2090.10">
    <property type="entry name" value="Multidrug efflux transporter AcrB TolC docking domain, DN and DC subdomains"/>
    <property type="match status" value="2"/>
</dbReference>
<dbReference type="Pfam" id="PF00873">
    <property type="entry name" value="ACR_tran"/>
    <property type="match status" value="1"/>
</dbReference>
<feature type="transmembrane region" description="Helical" evidence="1">
    <location>
        <begin position="443"/>
        <end position="462"/>
    </location>
</feature>
<reference evidence="2 3" key="1">
    <citation type="submission" date="2018-10" db="EMBL/GenBank/DDBJ databases">
        <title>Genomic Encyclopedia of Archaeal and Bacterial Type Strains, Phase II (KMG-II): from individual species to whole genera.</title>
        <authorList>
            <person name="Goeker M."/>
        </authorList>
    </citation>
    <scope>NUCLEOTIDE SEQUENCE [LARGE SCALE GENOMIC DNA]</scope>
    <source>
        <strain evidence="2 3">DSM 235</strain>
    </source>
</reference>
<dbReference type="SUPFAM" id="SSF82866">
    <property type="entry name" value="Multidrug efflux transporter AcrB transmembrane domain"/>
    <property type="match status" value="2"/>
</dbReference>
<sequence>MSTSDDRAAGTRLNLSALAVRERSVTLFLILVTAVAGLVAFLQLGRAEDPAFTVRVMVVSALWPGASAQQMQDLVADPLEKRIGEVELFHRLETTARPGRVDMLVEFQDFAPSEQIPDLFYQVRKRMSDAAASLPAGVRGPFVNDDFSDVYFALYALSAPDLPNRLLVREAERIRDRLARVEGVQKARILGERPQRFFVELDQARLANLGVSPAAVREALDAQNRLAPAGLVETDGPRLYLRPDAELRELEDIRHVPLRVGEHLITLGEIAEVSRGYEDPPEFLIRAGGEDAVLLGVVMQRGENGLALGKRLAELQEGLEASLPLGVAFTQLTNQADAITHAVDLFQIKFLVAVAVVMLVSFVAIGWRAGLVVGITIPLTLGITFLLMLIKGINLDRVSLGALIIALGLLVDDAIIAIEMMLVKMEAGWDRLRAAAHAWTVTAAPMLSGTLVTVIGFVPIGFARSGVGEYAGNIFWVLAFALLASWVVAVTFTPYLGTLLLKAPPSPGEHAVESAYATPLYRTLRGLIRGCVRYKIWVVAATFGLLVLSIVGLAGSVQKQFFPTSDRPEVLIDIRLPEGSAIRATAAVVERVEAILADAPGVRSSAAYLGAGAPRFFLALNPEFPNPAFAKLIVVAQGAAERDVLIAQLQAHVDAGAFPEARVRVHTLLYGPPVIWPVTFRVVGPDPLVLRRIAEQVREVVAANPNTVDPHLDWGERVPVVRLALDPERLRLIGLTPRELAGQLEYQLSGLPATEIREDIRNVQLILRGLADEGAVSADGAGGPGAIDAAITPTSLAGINLKTLDGQTIPLEQAGELMIAFEDPVLKRYNREPFIAVQSEVRDAQPPNVTEAIWGELQGLIAELPPAYRIDIGGAVEQSGKADASIQRVQPIMLVLMLIVIMFQMRSFSGTLMVVATAPLGVIGATLALLIADRPFGFVALLGLIGLAGILMRNTLILAKQIEDNLHQGLERSAAVVEATVQRARPVVLTAAAAVFAFIPLTTDTFWGPLAFVLIGGVLIGTLITLLFLPALYALWFRVRLNSADPPSVQRAVQNSAGSGLP</sequence>
<organism evidence="2 3">
    <name type="scientific">Thiocapsa rosea</name>
    <dbReference type="NCBI Taxonomy" id="69360"/>
    <lineage>
        <taxon>Bacteria</taxon>
        <taxon>Pseudomonadati</taxon>
        <taxon>Pseudomonadota</taxon>
        <taxon>Gammaproteobacteria</taxon>
        <taxon>Chromatiales</taxon>
        <taxon>Chromatiaceae</taxon>
        <taxon>Thiocapsa</taxon>
    </lineage>
</organism>
<feature type="transmembrane region" description="Helical" evidence="1">
    <location>
        <begin position="911"/>
        <end position="931"/>
    </location>
</feature>
<evidence type="ECO:0000313" key="3">
    <source>
        <dbReference type="Proteomes" id="UP000274556"/>
    </source>
</evidence>
<dbReference type="PANTHER" id="PTHR32063">
    <property type="match status" value="1"/>
</dbReference>
<dbReference type="GO" id="GO:0042910">
    <property type="term" value="F:xenobiotic transmembrane transporter activity"/>
    <property type="evidence" value="ECO:0007669"/>
    <property type="project" value="TreeGrafter"/>
</dbReference>
<evidence type="ECO:0000313" key="2">
    <source>
        <dbReference type="EMBL" id="RKT45768.1"/>
    </source>
</evidence>
<dbReference type="InterPro" id="IPR027463">
    <property type="entry name" value="AcrB_DN_DC_subdom"/>
</dbReference>
<feature type="transmembrane region" description="Helical" evidence="1">
    <location>
        <begin position="536"/>
        <end position="557"/>
    </location>
</feature>
<protein>
    <submittedName>
        <fullName evidence="2">Multidrug efflux pump subunit AcrB</fullName>
    </submittedName>
</protein>
<accession>A0A495VD99</accession>
<dbReference type="Gene3D" id="3.30.70.1440">
    <property type="entry name" value="Multidrug efflux transporter AcrB pore domain"/>
    <property type="match status" value="1"/>
</dbReference>
<dbReference type="GO" id="GO:0005886">
    <property type="term" value="C:plasma membrane"/>
    <property type="evidence" value="ECO:0007669"/>
    <property type="project" value="TreeGrafter"/>
</dbReference>
<feature type="transmembrane region" description="Helical" evidence="1">
    <location>
        <begin position="371"/>
        <end position="390"/>
    </location>
</feature>
<feature type="transmembrane region" description="Helical" evidence="1">
    <location>
        <begin position="474"/>
        <end position="496"/>
    </location>
</feature>